<dbReference type="AlphaFoldDB" id="M2AA28"/>
<evidence type="ECO:0000313" key="2">
    <source>
        <dbReference type="Proteomes" id="UP000011529"/>
    </source>
</evidence>
<sequence>MFRIRRRNANVCGATSSLKRGWRLLARFGDTFEVSGPKSMHLL</sequence>
<organism evidence="1 2">
    <name type="scientific">Rhodopirellula europaea 6C</name>
    <dbReference type="NCBI Taxonomy" id="1263867"/>
    <lineage>
        <taxon>Bacteria</taxon>
        <taxon>Pseudomonadati</taxon>
        <taxon>Planctomycetota</taxon>
        <taxon>Planctomycetia</taxon>
        <taxon>Pirellulales</taxon>
        <taxon>Pirellulaceae</taxon>
        <taxon>Rhodopirellula</taxon>
    </lineage>
</organism>
<dbReference type="EMBL" id="ANMO01000269">
    <property type="protein sequence ID" value="EMB13265.1"/>
    <property type="molecule type" value="Genomic_DNA"/>
</dbReference>
<accession>M2AA28</accession>
<proteinExistence type="predicted"/>
<dbReference type="PATRIC" id="fig|1263867.3.peg.6413"/>
<dbReference type="Proteomes" id="UP000011529">
    <property type="component" value="Unassembled WGS sequence"/>
</dbReference>
<keyword evidence="2" id="KW-1185">Reference proteome</keyword>
<comment type="caution">
    <text evidence="1">The sequence shown here is derived from an EMBL/GenBank/DDBJ whole genome shotgun (WGS) entry which is preliminary data.</text>
</comment>
<reference evidence="1" key="1">
    <citation type="submission" date="2012-11" db="EMBL/GenBank/DDBJ databases">
        <title>Permanent draft genomes of Rhodopirellula europaea strain SH398 and 6C.</title>
        <authorList>
            <person name="Richter M."/>
            <person name="Richter-Heitmann T."/>
            <person name="Frank C."/>
            <person name="Harder J."/>
            <person name="Glockner F.O."/>
        </authorList>
    </citation>
    <scope>NUCLEOTIDE SEQUENCE</scope>
    <source>
        <strain evidence="1">6C</strain>
    </source>
</reference>
<reference evidence="1" key="2">
    <citation type="journal article" date="2013" name="Mar. Genomics">
        <title>Expression of sulfatases in Rhodopirellula baltica and the diversity of sulfatases in the genus Rhodopirellula.</title>
        <authorList>
            <person name="Wegner C.E."/>
            <person name="Richter-Heitmann T."/>
            <person name="Klindworth A."/>
            <person name="Klockow C."/>
            <person name="Richter M."/>
            <person name="Achstetter T."/>
            <person name="Glockner F.O."/>
            <person name="Harder J."/>
        </authorList>
    </citation>
    <scope>NUCLEOTIDE SEQUENCE [LARGE SCALE GENOMIC DNA]</scope>
    <source>
        <strain evidence="1">6C</strain>
    </source>
</reference>
<gene>
    <name evidence="1" type="ORF">RE6C_05985</name>
</gene>
<evidence type="ECO:0000313" key="1">
    <source>
        <dbReference type="EMBL" id="EMB13265.1"/>
    </source>
</evidence>
<name>M2AA28_9BACT</name>
<protein>
    <submittedName>
        <fullName evidence="1">Uncharacterized protein</fullName>
    </submittedName>
</protein>